<evidence type="ECO:0000256" key="9">
    <source>
        <dbReference type="ARBA" id="ARBA00023242"/>
    </source>
</evidence>
<evidence type="ECO:0000256" key="12">
    <source>
        <dbReference type="SAM" id="MobiDB-lite"/>
    </source>
</evidence>
<keyword evidence="5" id="KW-0805">Transcription regulation</keyword>
<evidence type="ECO:0000313" key="14">
    <source>
        <dbReference type="RefSeq" id="XP_028983613.1"/>
    </source>
</evidence>
<evidence type="ECO:0000256" key="10">
    <source>
        <dbReference type="ARBA" id="ARBA00033234"/>
    </source>
</evidence>
<dbReference type="Pfam" id="PF10376">
    <property type="entry name" value="Mei5"/>
    <property type="match status" value="1"/>
</dbReference>
<feature type="compositionally biased region" description="Polar residues" evidence="12">
    <location>
        <begin position="12"/>
        <end position="23"/>
    </location>
</feature>
<evidence type="ECO:0000313" key="13">
    <source>
        <dbReference type="Proteomes" id="UP000515150"/>
    </source>
</evidence>
<dbReference type="FunCoup" id="A0A6P7KM47">
    <property type="interactions" value="1069"/>
</dbReference>
<dbReference type="RefSeq" id="XP_028983613.1">
    <property type="nucleotide sequence ID" value="XM_029127780.3"/>
</dbReference>
<keyword evidence="4" id="KW-0227">DNA damage</keyword>
<keyword evidence="7" id="KW-0804">Transcription</keyword>
<dbReference type="Proteomes" id="UP000515150">
    <property type="component" value="Chromosome 15"/>
</dbReference>
<dbReference type="GO" id="GO:0003713">
    <property type="term" value="F:transcription coactivator activity"/>
    <property type="evidence" value="ECO:0007669"/>
    <property type="project" value="InterPro"/>
</dbReference>
<feature type="region of interest" description="Disordered" evidence="12">
    <location>
        <begin position="1"/>
        <end position="52"/>
    </location>
</feature>
<dbReference type="PANTHER" id="PTHR28643">
    <property type="entry name" value="SWI5-DEPENDENT RECOMBINATION DNA REPAIR PROTEIN 1 HOMOLOG"/>
    <property type="match status" value="1"/>
</dbReference>
<sequence length="213" mass="24212">MEATPKAAKSQPWESSPCNSVDSSPCEYKGERHHQKLSSSLKERLKRSRRSFTSPFSVAKRLCVHDLEADGQQVSADPQETVNSHPLVMRSVDVNRHEGRSGSERLSGPIPEATHPPAKDLMQLRDQLRKEVKDKTETVRRLKMVKMYRSKNDLTQLQNLIGKWRSCAQAALYELQSNVPIEGRKASVSEIIDLFGLEDSILHFNRTEEDFTI</sequence>
<dbReference type="InterPro" id="IPR018468">
    <property type="entry name" value="SFR1/Mei5"/>
</dbReference>
<keyword evidence="9" id="KW-0539">Nucleus</keyword>
<dbReference type="GeneID" id="114842191"/>
<dbReference type="GO" id="GO:0000724">
    <property type="term" value="P:double-strand break repair via homologous recombination"/>
    <property type="evidence" value="ECO:0007669"/>
    <property type="project" value="InterPro"/>
</dbReference>
<evidence type="ECO:0000256" key="2">
    <source>
        <dbReference type="ARBA" id="ARBA00008729"/>
    </source>
</evidence>
<keyword evidence="6 11" id="KW-0175">Coiled coil</keyword>
<organism evidence="13 14">
    <name type="scientific">Betta splendens</name>
    <name type="common">Siamese fighting fish</name>
    <dbReference type="NCBI Taxonomy" id="158456"/>
    <lineage>
        <taxon>Eukaryota</taxon>
        <taxon>Metazoa</taxon>
        <taxon>Chordata</taxon>
        <taxon>Craniata</taxon>
        <taxon>Vertebrata</taxon>
        <taxon>Euteleostomi</taxon>
        <taxon>Actinopterygii</taxon>
        <taxon>Neopterygii</taxon>
        <taxon>Teleostei</taxon>
        <taxon>Neoteleostei</taxon>
        <taxon>Acanthomorphata</taxon>
        <taxon>Anabantaria</taxon>
        <taxon>Anabantiformes</taxon>
        <taxon>Anabantoidei</taxon>
        <taxon>Osphronemidae</taxon>
        <taxon>Betta</taxon>
    </lineage>
</organism>
<dbReference type="CTD" id="119392"/>
<keyword evidence="13" id="KW-1185">Reference proteome</keyword>
<feature type="region of interest" description="Disordered" evidence="12">
    <location>
        <begin position="98"/>
        <end position="117"/>
    </location>
</feature>
<dbReference type="KEGG" id="bspl:114842191"/>
<evidence type="ECO:0000256" key="7">
    <source>
        <dbReference type="ARBA" id="ARBA00023163"/>
    </source>
</evidence>
<name>A0A6P7KM47_BETSP</name>
<evidence type="ECO:0000256" key="5">
    <source>
        <dbReference type="ARBA" id="ARBA00023015"/>
    </source>
</evidence>
<keyword evidence="8" id="KW-0234">DNA repair</keyword>
<dbReference type="AlphaFoldDB" id="A0A6P7KM47"/>
<reference evidence="14" key="1">
    <citation type="submission" date="2025-08" db="UniProtKB">
        <authorList>
            <consortium name="RefSeq"/>
        </authorList>
    </citation>
    <scope>IDENTIFICATION</scope>
</reference>
<dbReference type="Gene3D" id="6.10.140.1020">
    <property type="match status" value="1"/>
</dbReference>
<dbReference type="PANTHER" id="PTHR28643:SF1">
    <property type="entry name" value="SWI5-DEPENDENT RECOMBINATION DNA REPAIR PROTEIN 1 HOMOLOG"/>
    <property type="match status" value="1"/>
</dbReference>
<dbReference type="InterPro" id="IPR042429">
    <property type="entry name" value="SFR1"/>
</dbReference>
<evidence type="ECO:0000256" key="11">
    <source>
        <dbReference type="SAM" id="Coils"/>
    </source>
</evidence>
<evidence type="ECO:0000256" key="8">
    <source>
        <dbReference type="ARBA" id="ARBA00023204"/>
    </source>
</evidence>
<dbReference type="InParanoid" id="A0A6P7KM47"/>
<comment type="similarity">
    <text evidence="2">Belongs to the SFR1/MEI5 family.</text>
</comment>
<comment type="subcellular location">
    <subcellularLocation>
        <location evidence="1">Nucleus</location>
    </subcellularLocation>
</comment>
<feature type="coiled-coil region" evidence="11">
    <location>
        <begin position="118"/>
        <end position="145"/>
    </location>
</feature>
<proteinExistence type="inferred from homology"/>
<gene>
    <name evidence="14" type="primary">sfr1</name>
</gene>
<dbReference type="GO" id="GO:0032798">
    <property type="term" value="C:Swi5-Sfr1 complex"/>
    <property type="evidence" value="ECO:0007669"/>
    <property type="project" value="InterPro"/>
</dbReference>
<evidence type="ECO:0000256" key="4">
    <source>
        <dbReference type="ARBA" id="ARBA00022763"/>
    </source>
</evidence>
<evidence type="ECO:0000256" key="6">
    <source>
        <dbReference type="ARBA" id="ARBA00023054"/>
    </source>
</evidence>
<dbReference type="OrthoDB" id="10051617at2759"/>
<evidence type="ECO:0000256" key="1">
    <source>
        <dbReference type="ARBA" id="ARBA00004123"/>
    </source>
</evidence>
<protein>
    <recommendedName>
        <fullName evidence="3">Swi5-dependent recombination DNA repair protein 1 homolog</fullName>
    </recommendedName>
    <alternativeName>
        <fullName evidence="10">Meiosis protein 5 homolog</fullName>
    </alternativeName>
</protein>
<accession>A0A6P7KM47</accession>
<evidence type="ECO:0000256" key="3">
    <source>
        <dbReference type="ARBA" id="ARBA00014688"/>
    </source>
</evidence>